<reference evidence="1 2" key="2">
    <citation type="journal article" date="2019" name="G3 (Bethesda)">
        <title>Hybrid Assembly of the Genome of the Entomopathogenic Nematode Steinernema carpocapsae Identifies the X-Chromosome.</title>
        <authorList>
            <person name="Serra L."/>
            <person name="Macchietto M."/>
            <person name="Macias-Munoz A."/>
            <person name="McGill C.J."/>
            <person name="Rodriguez I.M."/>
            <person name="Rodriguez B."/>
            <person name="Murad R."/>
            <person name="Mortazavi A."/>
        </authorList>
    </citation>
    <scope>NUCLEOTIDE SEQUENCE [LARGE SCALE GENOMIC DNA]</scope>
    <source>
        <strain evidence="1 2">ALL</strain>
    </source>
</reference>
<organism evidence="1 2">
    <name type="scientific">Steinernema carpocapsae</name>
    <name type="common">Entomopathogenic nematode</name>
    <dbReference type="NCBI Taxonomy" id="34508"/>
    <lineage>
        <taxon>Eukaryota</taxon>
        <taxon>Metazoa</taxon>
        <taxon>Ecdysozoa</taxon>
        <taxon>Nematoda</taxon>
        <taxon>Chromadorea</taxon>
        <taxon>Rhabditida</taxon>
        <taxon>Tylenchina</taxon>
        <taxon>Panagrolaimomorpha</taxon>
        <taxon>Strongyloidoidea</taxon>
        <taxon>Steinernematidae</taxon>
        <taxon>Steinernema</taxon>
    </lineage>
</organism>
<gene>
    <name evidence="1" type="ORF">L596_027800</name>
</gene>
<dbReference type="AlphaFoldDB" id="A0A4U5LWL2"/>
<reference evidence="1 2" key="1">
    <citation type="journal article" date="2015" name="Genome Biol.">
        <title>Comparative genomics of Steinernema reveals deeply conserved gene regulatory networks.</title>
        <authorList>
            <person name="Dillman A.R."/>
            <person name="Macchietto M."/>
            <person name="Porter C.F."/>
            <person name="Rogers A."/>
            <person name="Williams B."/>
            <person name="Antoshechkin I."/>
            <person name="Lee M.M."/>
            <person name="Goodwin Z."/>
            <person name="Lu X."/>
            <person name="Lewis E.E."/>
            <person name="Goodrich-Blair H."/>
            <person name="Stock S.P."/>
            <person name="Adams B.J."/>
            <person name="Sternberg P.W."/>
            <person name="Mortazavi A."/>
        </authorList>
    </citation>
    <scope>NUCLEOTIDE SEQUENCE [LARGE SCALE GENOMIC DNA]</scope>
    <source>
        <strain evidence="1 2">ALL</strain>
    </source>
</reference>
<keyword evidence="2" id="KW-1185">Reference proteome</keyword>
<protein>
    <submittedName>
        <fullName evidence="1">Uncharacterized protein</fullName>
    </submittedName>
</protein>
<name>A0A4U5LWL2_STECR</name>
<proteinExistence type="predicted"/>
<evidence type="ECO:0000313" key="2">
    <source>
        <dbReference type="Proteomes" id="UP000298663"/>
    </source>
</evidence>
<dbReference type="Proteomes" id="UP000298663">
    <property type="component" value="Unassembled WGS sequence"/>
</dbReference>
<dbReference type="EMBL" id="AZBU02000011">
    <property type="protein sequence ID" value="TKR60573.1"/>
    <property type="molecule type" value="Genomic_DNA"/>
</dbReference>
<accession>A0A4U5LWL2</accession>
<comment type="caution">
    <text evidence="1">The sequence shown here is derived from an EMBL/GenBank/DDBJ whole genome shotgun (WGS) entry which is preliminary data.</text>
</comment>
<sequence length="171" mass="19597">MTMLHLASIHSSFRFFYILHIKISPGSVSLHTKRFSPNGRHPLFAPRALHSSSSTLISTFRTPPLYLPGAIIAFLKRRGIKGLHRRRAPHANFHNPANNVASCFSAQLRVLVLTRRRFLRRFLFLDFRIVSAATSPRPRRLGRPDFSDLIFFGSERKKIFGSEAPKRLPPR</sequence>
<evidence type="ECO:0000313" key="1">
    <source>
        <dbReference type="EMBL" id="TKR60573.1"/>
    </source>
</evidence>